<evidence type="ECO:0000256" key="11">
    <source>
        <dbReference type="RuleBase" id="RU365090"/>
    </source>
</evidence>
<dbReference type="Pfam" id="PF00994">
    <property type="entry name" value="MoCF_biosynth"/>
    <property type="match status" value="1"/>
</dbReference>
<dbReference type="UniPathway" id="UPA00344"/>
<reference evidence="13 14" key="1">
    <citation type="submission" date="2018-05" db="EMBL/GenBank/DDBJ databases">
        <title>Genomic Encyclopedia of Type Strains, Phase IV (KMG-IV): sequencing the most valuable type-strain genomes for metagenomic binning, comparative biology and taxonomic classification.</title>
        <authorList>
            <person name="Goeker M."/>
        </authorList>
    </citation>
    <scope>NUCLEOTIDE SEQUENCE [LARGE SCALE GENOMIC DNA]</scope>
    <source>
        <strain evidence="13 14">DSM 566</strain>
    </source>
</reference>
<evidence type="ECO:0000256" key="8">
    <source>
        <dbReference type="ARBA" id="ARBA00022842"/>
    </source>
</evidence>
<dbReference type="InterPro" id="IPR036135">
    <property type="entry name" value="MoeA_linker/N_sf"/>
</dbReference>
<dbReference type="Pfam" id="PF03454">
    <property type="entry name" value="MoeA_C"/>
    <property type="match status" value="1"/>
</dbReference>
<keyword evidence="14" id="KW-1185">Reference proteome</keyword>
<keyword evidence="9 11" id="KW-0501">Molybdenum cofactor biosynthesis</keyword>
<comment type="catalytic activity">
    <reaction evidence="10">
        <text>adenylyl-molybdopterin + molybdate = Mo-molybdopterin + AMP + H(+)</text>
        <dbReference type="Rhea" id="RHEA:35047"/>
        <dbReference type="ChEBI" id="CHEBI:15378"/>
        <dbReference type="ChEBI" id="CHEBI:36264"/>
        <dbReference type="ChEBI" id="CHEBI:62727"/>
        <dbReference type="ChEBI" id="CHEBI:71302"/>
        <dbReference type="ChEBI" id="CHEBI:456215"/>
        <dbReference type="EC" id="2.10.1.1"/>
    </reaction>
</comment>
<dbReference type="SUPFAM" id="SSF63867">
    <property type="entry name" value="MoeA C-terminal domain-like"/>
    <property type="match status" value="1"/>
</dbReference>
<dbReference type="InterPro" id="IPR008284">
    <property type="entry name" value="MoCF_biosynth_CS"/>
</dbReference>
<dbReference type="EC" id="2.10.1.1" evidence="11"/>
<dbReference type="FunFam" id="3.40.980.10:FF:000004">
    <property type="entry name" value="Molybdopterin molybdenumtransferase"/>
    <property type="match status" value="1"/>
</dbReference>
<gene>
    <name evidence="13" type="ORF">C7444_103269</name>
</gene>
<dbReference type="GO" id="GO:0046872">
    <property type="term" value="F:metal ion binding"/>
    <property type="evidence" value="ECO:0007669"/>
    <property type="project" value="UniProtKB-UniRule"/>
</dbReference>
<dbReference type="CDD" id="cd00887">
    <property type="entry name" value="MoeA"/>
    <property type="match status" value="1"/>
</dbReference>
<dbReference type="PANTHER" id="PTHR10192">
    <property type="entry name" value="MOLYBDOPTERIN BIOSYNTHESIS PROTEIN"/>
    <property type="match status" value="1"/>
</dbReference>
<evidence type="ECO:0000256" key="10">
    <source>
        <dbReference type="ARBA" id="ARBA00047317"/>
    </source>
</evidence>
<comment type="function">
    <text evidence="2 11">Catalyzes the insertion of molybdate into adenylated molybdopterin with the concomitant release of AMP.</text>
</comment>
<dbReference type="SUPFAM" id="SSF63882">
    <property type="entry name" value="MoeA N-terminal region -like"/>
    <property type="match status" value="1"/>
</dbReference>
<dbReference type="PANTHER" id="PTHR10192:SF5">
    <property type="entry name" value="GEPHYRIN"/>
    <property type="match status" value="1"/>
</dbReference>
<dbReference type="InterPro" id="IPR001453">
    <property type="entry name" value="MoaB/Mog_dom"/>
</dbReference>
<dbReference type="AlphaFoldDB" id="A0A318H4S4"/>
<dbReference type="GO" id="GO:0006777">
    <property type="term" value="P:Mo-molybdopterin cofactor biosynthetic process"/>
    <property type="evidence" value="ECO:0007669"/>
    <property type="project" value="UniProtKB-UniRule"/>
</dbReference>
<proteinExistence type="inferred from homology"/>
<dbReference type="PROSITE" id="PS01079">
    <property type="entry name" value="MOCF_BIOSYNTHESIS_2"/>
    <property type="match status" value="1"/>
</dbReference>
<dbReference type="Gene3D" id="3.40.980.10">
    <property type="entry name" value="MoaB/Mog-like domain"/>
    <property type="match status" value="1"/>
</dbReference>
<keyword evidence="6 11" id="KW-0808">Transferase</keyword>
<dbReference type="Proteomes" id="UP000247811">
    <property type="component" value="Unassembled WGS sequence"/>
</dbReference>
<evidence type="ECO:0000259" key="12">
    <source>
        <dbReference type="SMART" id="SM00852"/>
    </source>
</evidence>
<evidence type="ECO:0000256" key="6">
    <source>
        <dbReference type="ARBA" id="ARBA00022679"/>
    </source>
</evidence>
<dbReference type="InterPro" id="IPR005110">
    <property type="entry name" value="MoeA_linker/N"/>
</dbReference>
<evidence type="ECO:0000313" key="13">
    <source>
        <dbReference type="EMBL" id="PXW98171.1"/>
    </source>
</evidence>
<evidence type="ECO:0000256" key="2">
    <source>
        <dbReference type="ARBA" id="ARBA00002901"/>
    </source>
</evidence>
<dbReference type="EMBL" id="QJJS01000003">
    <property type="protein sequence ID" value="PXW98171.1"/>
    <property type="molecule type" value="Genomic_DNA"/>
</dbReference>
<sequence length="445" mass="46900">MSENRPITDPALPDLAALFARLPAHDEQAMPVERVQALLHEAIALAGPVAGPFETVPLHQALDRVLAVTVDSPIDVPAHDNAAMDGHALDGSALRPGEPTELDVVGRALAGQPFLGSTPVRGCVRIMTGAVMPPGLDTVVPQELCETLADGRVRIPAGAVRRGDHRRARGEDLAIGRPALLAGRRLRPADLGLLASLGLTSVVLHRRLRVACFSTGDELRAAGEPLPPGCIYDSNRQSLLASVQRLGMEAIDLGIVPDQPEALTRALQSACRQADVVLTSGGVSAGDADHTRDVIARLGQAAYCKLAMRPGRPFAFGALAGGTPDQPRTVWLFGLPGNPVASLVSFHVLVRQALERLAGADARPPVVLTARSLEAIRKRAGRSEYLRGRLERDPDGELAVRLTGAQGSGILRSLSEADALVVLPQAQGPVAPGDRVEVWPFDGLI</sequence>
<dbReference type="InterPro" id="IPR038987">
    <property type="entry name" value="MoeA-like"/>
</dbReference>
<comment type="similarity">
    <text evidence="4 11">Belongs to the MoeA family.</text>
</comment>
<dbReference type="GO" id="GO:0061599">
    <property type="term" value="F:molybdopterin molybdotransferase activity"/>
    <property type="evidence" value="ECO:0007669"/>
    <property type="project" value="UniProtKB-UniRule"/>
</dbReference>
<keyword evidence="7 11" id="KW-0479">Metal-binding</keyword>
<dbReference type="InterPro" id="IPR005111">
    <property type="entry name" value="MoeA_C_domain_IV"/>
</dbReference>
<dbReference type="Gene3D" id="2.170.190.11">
    <property type="entry name" value="Molybdopterin biosynthesis moea protein, domain 3"/>
    <property type="match status" value="1"/>
</dbReference>
<dbReference type="Pfam" id="PF03453">
    <property type="entry name" value="MoeA_N"/>
    <property type="match status" value="1"/>
</dbReference>
<organism evidence="13 14">
    <name type="scientific">Sphaerotilus hippei</name>
    <dbReference type="NCBI Taxonomy" id="744406"/>
    <lineage>
        <taxon>Bacteria</taxon>
        <taxon>Pseudomonadati</taxon>
        <taxon>Pseudomonadota</taxon>
        <taxon>Betaproteobacteria</taxon>
        <taxon>Burkholderiales</taxon>
        <taxon>Sphaerotilaceae</taxon>
        <taxon>Sphaerotilus</taxon>
    </lineage>
</organism>
<evidence type="ECO:0000256" key="4">
    <source>
        <dbReference type="ARBA" id="ARBA00010763"/>
    </source>
</evidence>
<dbReference type="SMART" id="SM00852">
    <property type="entry name" value="MoCF_biosynth"/>
    <property type="match status" value="1"/>
</dbReference>
<accession>A0A318H4S4</accession>
<comment type="pathway">
    <text evidence="3 11">Cofactor biosynthesis; molybdopterin biosynthesis.</text>
</comment>
<evidence type="ECO:0000256" key="3">
    <source>
        <dbReference type="ARBA" id="ARBA00005046"/>
    </source>
</evidence>
<dbReference type="Gene3D" id="2.40.340.10">
    <property type="entry name" value="MoeA, C-terminal, domain IV"/>
    <property type="match status" value="1"/>
</dbReference>
<evidence type="ECO:0000256" key="1">
    <source>
        <dbReference type="ARBA" id="ARBA00001946"/>
    </source>
</evidence>
<dbReference type="InterPro" id="IPR036425">
    <property type="entry name" value="MoaB/Mog-like_dom_sf"/>
</dbReference>
<dbReference type="NCBIfam" id="TIGR00177">
    <property type="entry name" value="molyb_syn"/>
    <property type="match status" value="1"/>
</dbReference>
<dbReference type="NCBIfam" id="NF045515">
    <property type="entry name" value="Glp_gephyrin"/>
    <property type="match status" value="1"/>
</dbReference>
<comment type="cofactor">
    <cofactor evidence="1 11">
        <name>Mg(2+)</name>
        <dbReference type="ChEBI" id="CHEBI:18420"/>
    </cofactor>
</comment>
<comment type="caution">
    <text evidence="13">The sequence shown here is derived from an EMBL/GenBank/DDBJ whole genome shotgun (WGS) entry which is preliminary data.</text>
</comment>
<dbReference type="Gene3D" id="3.90.105.10">
    <property type="entry name" value="Molybdopterin biosynthesis moea protein, domain 2"/>
    <property type="match status" value="1"/>
</dbReference>
<keyword evidence="8 11" id="KW-0460">Magnesium</keyword>
<name>A0A318H4S4_9BURK</name>
<keyword evidence="5 11" id="KW-0500">Molybdenum</keyword>
<dbReference type="SUPFAM" id="SSF53218">
    <property type="entry name" value="Molybdenum cofactor biosynthesis proteins"/>
    <property type="match status" value="1"/>
</dbReference>
<evidence type="ECO:0000256" key="9">
    <source>
        <dbReference type="ARBA" id="ARBA00023150"/>
    </source>
</evidence>
<evidence type="ECO:0000256" key="5">
    <source>
        <dbReference type="ARBA" id="ARBA00022505"/>
    </source>
</evidence>
<evidence type="ECO:0000256" key="7">
    <source>
        <dbReference type="ARBA" id="ARBA00022723"/>
    </source>
</evidence>
<dbReference type="InterPro" id="IPR036688">
    <property type="entry name" value="MoeA_C_domain_IV_sf"/>
</dbReference>
<dbReference type="GO" id="GO:0005829">
    <property type="term" value="C:cytosol"/>
    <property type="evidence" value="ECO:0007669"/>
    <property type="project" value="TreeGrafter"/>
</dbReference>
<protein>
    <recommendedName>
        <fullName evidence="11">Molybdopterin molybdenumtransferase</fullName>
        <ecNumber evidence="11">2.10.1.1</ecNumber>
    </recommendedName>
</protein>
<feature type="domain" description="MoaB/Mog" evidence="12">
    <location>
        <begin position="211"/>
        <end position="356"/>
    </location>
</feature>
<evidence type="ECO:0000313" key="14">
    <source>
        <dbReference type="Proteomes" id="UP000247811"/>
    </source>
</evidence>